<dbReference type="PANTHER" id="PTHR44103:SF1">
    <property type="entry name" value="PROPROTEIN CONVERTASE P"/>
    <property type="match status" value="1"/>
</dbReference>
<evidence type="ECO:0000256" key="2">
    <source>
        <dbReference type="SAM" id="SignalP"/>
    </source>
</evidence>
<dbReference type="EMBL" id="CP074694">
    <property type="protein sequence ID" value="QVL33269.1"/>
    <property type="molecule type" value="Genomic_DNA"/>
</dbReference>
<keyword evidence="1 2" id="KW-0732">Signal</keyword>
<keyword evidence="5" id="KW-1185">Reference proteome</keyword>
<protein>
    <submittedName>
        <fullName evidence="4">VCBS repeat-containing protein</fullName>
    </submittedName>
</protein>
<dbReference type="Pfam" id="PF13517">
    <property type="entry name" value="FG-GAP_3"/>
    <property type="match status" value="1"/>
</dbReference>
<dbReference type="Gene3D" id="2.130.10.130">
    <property type="entry name" value="Integrin alpha, N-terminal"/>
    <property type="match status" value="1"/>
</dbReference>
<accession>A0A8E6B864</accession>
<dbReference type="SUPFAM" id="SSF69318">
    <property type="entry name" value="Integrin alpha N-terminal domain"/>
    <property type="match status" value="1"/>
</dbReference>
<feature type="domain" description="Aldos-2-ulose dehydratase beta-propeller" evidence="3">
    <location>
        <begin position="112"/>
        <end position="298"/>
    </location>
</feature>
<reference evidence="4" key="1">
    <citation type="submission" date="2021-05" db="EMBL/GenBank/DDBJ databases">
        <title>Complete genome sequence of the cellulolytic planctomycete Telmatocola sphagniphila SP2T and characterization of the first cellulase from planctomycetes.</title>
        <authorList>
            <person name="Rakitin A.L."/>
            <person name="Beletsky A.V."/>
            <person name="Naumoff D.G."/>
            <person name="Kulichevskaya I.S."/>
            <person name="Mardanov A.V."/>
            <person name="Ravin N.V."/>
            <person name="Dedysh S.N."/>
        </authorList>
    </citation>
    <scope>NUCLEOTIDE SEQUENCE</scope>
    <source>
        <strain evidence="4">SP2T</strain>
    </source>
</reference>
<dbReference type="RefSeq" id="WP_213498159.1">
    <property type="nucleotide sequence ID" value="NZ_CP074694.1"/>
</dbReference>
<feature type="chain" id="PRO_5034291807" evidence="2">
    <location>
        <begin position="19"/>
        <end position="421"/>
    </location>
</feature>
<proteinExistence type="predicted"/>
<evidence type="ECO:0000313" key="5">
    <source>
        <dbReference type="Proteomes" id="UP000676194"/>
    </source>
</evidence>
<dbReference type="InterPro" id="IPR028994">
    <property type="entry name" value="Integrin_alpha_N"/>
</dbReference>
<feature type="signal peptide" evidence="2">
    <location>
        <begin position="1"/>
        <end position="18"/>
    </location>
</feature>
<sequence length="421" mass="46649">MKPSLLVCLLLLHGASSAAQTPRFEMQEITRDLSIGYAVIAADINGDGKPDLVVVDKHRVIWFENPTWKMHTILTGKTRPDNVCIAAWDVDGDGKIDLILGADWAPFNTKSGGTLHWLKQPKNLNQEWEMFPICEEPTVHRVKVIPNLYPGHKPGIVLAPLMGRDSSREANWMDGRPVRLLSFPIPKDPQKGPWKADVISEELHVVHNFAFEEVAPNSLRIATASYEGVSLFTRTTKDGSWVKRNFNPGNQANLKSNRGSSEIALFLLKGGDGANRDGRGKAIIATIEPWHGNQVVVYPPTASSATQIENSTKNRLILDDHLRWGHAVKFGHLLGADSPFLVAGVRDNPNKEDKFSEKCGVRIYQPEDAAATKWRRTILDEGGIAVEDLIVADLDGDGRPEIIAVGRATKNMRIYWNKTGK</sequence>
<dbReference type="InterPro" id="IPR054583">
    <property type="entry name" value="Beta-prop_AUDH"/>
</dbReference>
<evidence type="ECO:0000259" key="3">
    <source>
        <dbReference type="Pfam" id="PF22301"/>
    </source>
</evidence>
<evidence type="ECO:0000313" key="4">
    <source>
        <dbReference type="EMBL" id="QVL33269.1"/>
    </source>
</evidence>
<evidence type="ECO:0000256" key="1">
    <source>
        <dbReference type="ARBA" id="ARBA00022729"/>
    </source>
</evidence>
<organism evidence="4 5">
    <name type="scientific">Telmatocola sphagniphila</name>
    <dbReference type="NCBI Taxonomy" id="1123043"/>
    <lineage>
        <taxon>Bacteria</taxon>
        <taxon>Pseudomonadati</taxon>
        <taxon>Planctomycetota</taxon>
        <taxon>Planctomycetia</taxon>
        <taxon>Gemmatales</taxon>
        <taxon>Gemmataceae</taxon>
    </lineage>
</organism>
<name>A0A8E6B864_9BACT</name>
<dbReference type="PANTHER" id="PTHR44103">
    <property type="entry name" value="PROPROTEIN CONVERTASE P"/>
    <property type="match status" value="1"/>
</dbReference>
<dbReference type="InterPro" id="IPR013517">
    <property type="entry name" value="FG-GAP"/>
</dbReference>
<dbReference type="KEGG" id="tsph:KIH39_04955"/>
<dbReference type="Pfam" id="PF22301">
    <property type="entry name" value="AUDH_beta_propeller"/>
    <property type="match status" value="1"/>
</dbReference>
<dbReference type="Proteomes" id="UP000676194">
    <property type="component" value="Chromosome"/>
</dbReference>
<dbReference type="AlphaFoldDB" id="A0A8E6B864"/>
<gene>
    <name evidence="4" type="ORF">KIH39_04955</name>
</gene>